<protein>
    <recommendedName>
        <fullName evidence="6">Sulfatase N-terminal domain-containing protein</fullName>
    </recommendedName>
</protein>
<dbReference type="VEuPathDB" id="TrichDB:TVAG_325070"/>
<dbReference type="AlphaFoldDB" id="A2EWY7"/>
<feature type="domain" description="Sulfatase N-terminal" evidence="6">
    <location>
        <begin position="19"/>
        <end position="305"/>
    </location>
</feature>
<dbReference type="InterPro" id="IPR017850">
    <property type="entry name" value="Alkaline_phosphatase_core_sf"/>
</dbReference>
<dbReference type="SUPFAM" id="SSF53649">
    <property type="entry name" value="Alkaline phosphatase-like"/>
    <property type="match status" value="1"/>
</dbReference>
<name>A2EWY7_TRIV3</name>
<keyword evidence="8" id="KW-1185">Reference proteome</keyword>
<keyword evidence="3" id="KW-0812">Transmembrane</keyword>
<sequence length="311" mass="35609">MKDNYIKPEGLVRFKGKKRNIILVILESMESTFLSRQSGGIYDQQLIPQLEYIANHSDSLHFSHKKGKMGGAFEFLRTSYTGGSSYSMICADILGFQNRVINQNQDTMFHPNVKCISDILRENGYKNLAIFGAPYSSCHQGFIFSTHGFSREDIYSSFDYSNSFDWVRDYVTLDFAKKQLTKVSQQGQPFFAVVMTLDTHAPGLTCPYCRRTANRQIDTIMCSDRQVTKFVEWIKQQPFYEDTVVMLQGDHEMMYPELDSRSHRERYKRTLFNAIFNSKLRPEAGTTRNYSVFDVGPTLLAAAGATIKGIN</sequence>
<dbReference type="Gene3D" id="3.40.720.10">
    <property type="entry name" value="Alkaline Phosphatase, subunit A"/>
    <property type="match status" value="1"/>
</dbReference>
<reference evidence="7" key="2">
    <citation type="journal article" date="2007" name="Science">
        <title>Draft genome sequence of the sexually transmitted pathogen Trichomonas vaginalis.</title>
        <authorList>
            <person name="Carlton J.M."/>
            <person name="Hirt R.P."/>
            <person name="Silva J.C."/>
            <person name="Delcher A.L."/>
            <person name="Schatz M."/>
            <person name="Zhao Q."/>
            <person name="Wortman J.R."/>
            <person name="Bidwell S.L."/>
            <person name="Alsmark U.C.M."/>
            <person name="Besteiro S."/>
            <person name="Sicheritz-Ponten T."/>
            <person name="Noel C.J."/>
            <person name="Dacks J.B."/>
            <person name="Foster P.G."/>
            <person name="Simillion C."/>
            <person name="Van de Peer Y."/>
            <person name="Miranda-Saavedra D."/>
            <person name="Barton G.J."/>
            <person name="Westrop G.D."/>
            <person name="Mueller S."/>
            <person name="Dessi D."/>
            <person name="Fiori P.L."/>
            <person name="Ren Q."/>
            <person name="Paulsen I."/>
            <person name="Zhang H."/>
            <person name="Bastida-Corcuera F.D."/>
            <person name="Simoes-Barbosa A."/>
            <person name="Brown M.T."/>
            <person name="Hayes R.D."/>
            <person name="Mukherjee M."/>
            <person name="Okumura C.Y."/>
            <person name="Schneider R."/>
            <person name="Smith A.J."/>
            <person name="Vanacova S."/>
            <person name="Villalvazo M."/>
            <person name="Haas B.J."/>
            <person name="Pertea M."/>
            <person name="Feldblyum T.V."/>
            <person name="Utterback T.R."/>
            <person name="Shu C.L."/>
            <person name="Osoegawa K."/>
            <person name="de Jong P.J."/>
            <person name="Hrdy I."/>
            <person name="Horvathova L."/>
            <person name="Zubacova Z."/>
            <person name="Dolezal P."/>
            <person name="Malik S.B."/>
            <person name="Logsdon J.M. Jr."/>
            <person name="Henze K."/>
            <person name="Gupta A."/>
            <person name="Wang C.C."/>
            <person name="Dunne R.L."/>
            <person name="Upcroft J.A."/>
            <person name="Upcroft P."/>
            <person name="White O."/>
            <person name="Salzberg S.L."/>
            <person name="Tang P."/>
            <person name="Chiu C.-H."/>
            <person name="Lee Y.-S."/>
            <person name="Embley T.M."/>
            <person name="Coombs G.H."/>
            <person name="Mottram J.C."/>
            <person name="Tachezy J."/>
            <person name="Fraser-Liggett C.M."/>
            <person name="Johnson P.J."/>
        </authorList>
    </citation>
    <scope>NUCLEOTIDE SEQUENCE [LARGE SCALE GENOMIC DNA]</scope>
    <source>
        <strain evidence="7">G3</strain>
    </source>
</reference>
<proteinExistence type="predicted"/>
<evidence type="ECO:0000256" key="4">
    <source>
        <dbReference type="ARBA" id="ARBA00022989"/>
    </source>
</evidence>
<dbReference type="InParanoid" id="A2EWY7"/>
<evidence type="ECO:0000256" key="5">
    <source>
        <dbReference type="ARBA" id="ARBA00023136"/>
    </source>
</evidence>
<dbReference type="PANTHER" id="PTHR47371">
    <property type="entry name" value="LIPOTEICHOIC ACID SYNTHASE"/>
    <property type="match status" value="1"/>
</dbReference>
<evidence type="ECO:0000256" key="1">
    <source>
        <dbReference type="ARBA" id="ARBA00004651"/>
    </source>
</evidence>
<gene>
    <name evidence="7" type="ORF">TVAG_292970</name>
</gene>
<evidence type="ECO:0000313" key="7">
    <source>
        <dbReference type="EMBL" id="EAY02829.1"/>
    </source>
</evidence>
<dbReference type="GO" id="GO:0016020">
    <property type="term" value="C:membrane"/>
    <property type="evidence" value="ECO:0000318"/>
    <property type="project" value="GO_Central"/>
</dbReference>
<accession>A2EWY7</accession>
<dbReference type="GO" id="GO:0005886">
    <property type="term" value="C:plasma membrane"/>
    <property type="evidence" value="ECO:0007669"/>
    <property type="project" value="UniProtKB-SubCell"/>
</dbReference>
<dbReference type="RefSeq" id="XP_001315052.1">
    <property type="nucleotide sequence ID" value="XM_001315017.1"/>
</dbReference>
<evidence type="ECO:0000259" key="6">
    <source>
        <dbReference type="Pfam" id="PF00884"/>
    </source>
</evidence>
<reference evidence="7" key="1">
    <citation type="submission" date="2006-10" db="EMBL/GenBank/DDBJ databases">
        <authorList>
            <person name="Amadeo P."/>
            <person name="Zhao Q."/>
            <person name="Wortman J."/>
            <person name="Fraser-Liggett C."/>
            <person name="Carlton J."/>
        </authorList>
    </citation>
    <scope>NUCLEOTIDE SEQUENCE</scope>
    <source>
        <strain evidence="7">G3</strain>
    </source>
</reference>
<dbReference type="VEuPathDB" id="TrichDB:TVAGG3_0267850"/>
<dbReference type="CDD" id="cd16015">
    <property type="entry name" value="LTA_synthase"/>
    <property type="match status" value="1"/>
</dbReference>
<evidence type="ECO:0000256" key="3">
    <source>
        <dbReference type="ARBA" id="ARBA00022692"/>
    </source>
</evidence>
<comment type="subcellular location">
    <subcellularLocation>
        <location evidence="1">Cell membrane</location>
        <topology evidence="1">Multi-pass membrane protein</topology>
    </subcellularLocation>
</comment>
<dbReference type="PANTHER" id="PTHR47371:SF3">
    <property type="entry name" value="PHOSPHOGLYCEROL TRANSFERASE I"/>
    <property type="match status" value="1"/>
</dbReference>
<evidence type="ECO:0000313" key="8">
    <source>
        <dbReference type="Proteomes" id="UP000001542"/>
    </source>
</evidence>
<dbReference type="InterPro" id="IPR000917">
    <property type="entry name" value="Sulfatase_N"/>
</dbReference>
<dbReference type="Proteomes" id="UP000001542">
    <property type="component" value="Unassembled WGS sequence"/>
</dbReference>
<keyword evidence="4" id="KW-1133">Transmembrane helix</keyword>
<dbReference type="InterPro" id="IPR050448">
    <property type="entry name" value="OpgB/LTA_synthase_biosynth"/>
</dbReference>
<dbReference type="KEGG" id="tva:4760669"/>
<keyword evidence="2" id="KW-1003">Cell membrane</keyword>
<dbReference type="EMBL" id="DS113523">
    <property type="protein sequence ID" value="EAY02829.1"/>
    <property type="molecule type" value="Genomic_DNA"/>
</dbReference>
<dbReference type="GO" id="GO:0016740">
    <property type="term" value="F:transferase activity"/>
    <property type="evidence" value="ECO:0000318"/>
    <property type="project" value="GO_Central"/>
</dbReference>
<keyword evidence="5" id="KW-0472">Membrane</keyword>
<dbReference type="Pfam" id="PF00884">
    <property type="entry name" value="Sulfatase"/>
    <property type="match status" value="1"/>
</dbReference>
<organism evidence="7 8">
    <name type="scientific">Trichomonas vaginalis (strain ATCC PRA-98 / G3)</name>
    <dbReference type="NCBI Taxonomy" id="412133"/>
    <lineage>
        <taxon>Eukaryota</taxon>
        <taxon>Metamonada</taxon>
        <taxon>Parabasalia</taxon>
        <taxon>Trichomonadida</taxon>
        <taxon>Trichomonadidae</taxon>
        <taxon>Trichomonas</taxon>
    </lineage>
</organism>
<evidence type="ECO:0000256" key="2">
    <source>
        <dbReference type="ARBA" id="ARBA00022475"/>
    </source>
</evidence>